<accession>A0A6N4QZ13</accession>
<evidence type="ECO:0000313" key="3">
    <source>
        <dbReference type="Proteomes" id="UP000297613"/>
    </source>
</evidence>
<dbReference type="AlphaFoldDB" id="A0A6N4QZ13"/>
<proteinExistence type="predicted"/>
<gene>
    <name evidence="2" type="ORF">EHQ83_03945</name>
</gene>
<evidence type="ECO:0000313" key="2">
    <source>
        <dbReference type="EMBL" id="TGL88107.1"/>
    </source>
</evidence>
<dbReference type="RefSeq" id="WP_135570706.1">
    <property type="nucleotide sequence ID" value="NZ_RQGK01000021.1"/>
</dbReference>
<organism evidence="2 3">
    <name type="scientific">Leptospira yasudae</name>
    <dbReference type="NCBI Taxonomy" id="2202201"/>
    <lineage>
        <taxon>Bacteria</taxon>
        <taxon>Pseudomonadati</taxon>
        <taxon>Spirochaetota</taxon>
        <taxon>Spirochaetia</taxon>
        <taxon>Leptospirales</taxon>
        <taxon>Leptospiraceae</taxon>
        <taxon>Leptospira</taxon>
    </lineage>
</organism>
<evidence type="ECO:0000259" key="1">
    <source>
        <dbReference type="Pfam" id="PF07603"/>
    </source>
</evidence>
<dbReference type="InterPro" id="IPR011460">
    <property type="entry name" value="Lcl_C"/>
</dbReference>
<dbReference type="Proteomes" id="UP000297613">
    <property type="component" value="Unassembled WGS sequence"/>
</dbReference>
<sequence>MKMIFNRFIMYKIVKILIVFFGFSLSVIALDGPFTDNSNGTITSGSGLVWQKCSQGQDVMNCSIGVPTTSNWASALSYCNALTLNGRVWRLPNVKELISLVDHGRSANPIINTSIFPNTQGAFYWTSTSGISTGTSPNVATDSDPAVHITTTASNENTYQIPRNTQYRKMAYIVDFRMGGVIEFLKSNSTTAYVRCVSGP</sequence>
<dbReference type="EMBL" id="RQGM01000012">
    <property type="protein sequence ID" value="TGL88107.1"/>
    <property type="molecule type" value="Genomic_DNA"/>
</dbReference>
<dbReference type="PANTHER" id="PTHR35812:SF1">
    <property type="entry name" value="LIPOPROTEIN"/>
    <property type="match status" value="1"/>
</dbReference>
<dbReference type="Pfam" id="PF07603">
    <property type="entry name" value="Lcl_C"/>
    <property type="match status" value="1"/>
</dbReference>
<comment type="caution">
    <text evidence="2">The sequence shown here is derived from an EMBL/GenBank/DDBJ whole genome shotgun (WGS) entry which is preliminary data.</text>
</comment>
<dbReference type="PANTHER" id="PTHR35812">
    <property type="entry name" value="LIPOPROTEIN"/>
    <property type="match status" value="1"/>
</dbReference>
<name>A0A6N4QZ13_9LEPT</name>
<protein>
    <submittedName>
        <fullName evidence="2">DUF1566 domain-containing protein</fullName>
    </submittedName>
</protein>
<reference evidence="2 3" key="1">
    <citation type="journal article" date="2019" name="PLoS Negl. Trop. Dis.">
        <title>Revisiting the worldwide diversity of Leptospira species in the environment.</title>
        <authorList>
            <person name="Vincent A.T."/>
            <person name="Schiettekatte O."/>
            <person name="Bourhy P."/>
            <person name="Veyrier F.J."/>
            <person name="Picardeau M."/>
        </authorList>
    </citation>
    <scope>NUCLEOTIDE SEQUENCE [LARGE SCALE GENOMIC DNA]</scope>
    <source>
        <strain evidence="2 3">201702445</strain>
    </source>
</reference>
<feature type="domain" description="Lcl C-terminal" evidence="1">
    <location>
        <begin position="46"/>
        <end position="197"/>
    </location>
</feature>